<evidence type="ECO:0000256" key="3">
    <source>
        <dbReference type="ARBA" id="ARBA00022475"/>
    </source>
</evidence>
<evidence type="ECO:0000256" key="10">
    <source>
        <dbReference type="ARBA" id="ARBA00023049"/>
    </source>
</evidence>
<dbReference type="OrthoDB" id="9789270at2"/>
<evidence type="ECO:0000256" key="11">
    <source>
        <dbReference type="ARBA" id="ARBA00023136"/>
    </source>
</evidence>
<evidence type="ECO:0000256" key="8">
    <source>
        <dbReference type="ARBA" id="ARBA00022833"/>
    </source>
</evidence>
<keyword evidence="11 12" id="KW-0472">Membrane</keyword>
<feature type="transmembrane region" description="Helical" evidence="12">
    <location>
        <begin position="33"/>
        <end position="61"/>
    </location>
</feature>
<evidence type="ECO:0000256" key="1">
    <source>
        <dbReference type="ARBA" id="ARBA00001947"/>
    </source>
</evidence>
<keyword evidence="4" id="KW-0645">Protease</keyword>
<keyword evidence="15" id="KW-1185">Reference proteome</keyword>
<dbReference type="EMBL" id="CP022129">
    <property type="protein sequence ID" value="ASF45429.1"/>
    <property type="molecule type" value="Genomic_DNA"/>
</dbReference>
<evidence type="ECO:0000256" key="4">
    <source>
        <dbReference type="ARBA" id="ARBA00022670"/>
    </source>
</evidence>
<keyword evidence="3" id="KW-1003">Cell membrane</keyword>
<comment type="cofactor">
    <cofactor evidence="1">
        <name>Zn(2+)</name>
        <dbReference type="ChEBI" id="CHEBI:29105"/>
    </cofactor>
</comment>
<dbReference type="InterPro" id="IPR050083">
    <property type="entry name" value="HtpX_protease"/>
</dbReference>
<dbReference type="GO" id="GO:0006508">
    <property type="term" value="P:proteolysis"/>
    <property type="evidence" value="ECO:0007669"/>
    <property type="project" value="UniProtKB-KW"/>
</dbReference>
<dbReference type="KEGG" id="mpsy:CEK71_04750"/>
<keyword evidence="10" id="KW-0482">Metalloprotease</keyword>
<keyword evidence="9 12" id="KW-1133">Transmembrane helix</keyword>
<dbReference type="AlphaFoldDB" id="A0A1Z4BW34"/>
<keyword evidence="5 12" id="KW-0812">Transmembrane</keyword>
<organism evidence="14 15">
    <name type="scientific">Methylovulum psychrotolerans</name>
    <dbReference type="NCBI Taxonomy" id="1704499"/>
    <lineage>
        <taxon>Bacteria</taxon>
        <taxon>Pseudomonadati</taxon>
        <taxon>Pseudomonadota</taxon>
        <taxon>Gammaproteobacteria</taxon>
        <taxon>Methylococcales</taxon>
        <taxon>Methylococcaceae</taxon>
        <taxon>Methylovulum</taxon>
    </lineage>
</organism>
<evidence type="ECO:0000313" key="14">
    <source>
        <dbReference type="EMBL" id="ASF45429.1"/>
    </source>
</evidence>
<dbReference type="CDD" id="cd07328">
    <property type="entry name" value="M48_Ste24p_like"/>
    <property type="match status" value="1"/>
</dbReference>
<dbReference type="Proteomes" id="UP000197019">
    <property type="component" value="Chromosome"/>
</dbReference>
<dbReference type="InterPro" id="IPR001915">
    <property type="entry name" value="Peptidase_M48"/>
</dbReference>
<protein>
    <recommendedName>
        <fullName evidence="13">Peptidase M48 domain-containing protein</fullName>
    </recommendedName>
</protein>
<evidence type="ECO:0000256" key="6">
    <source>
        <dbReference type="ARBA" id="ARBA00022723"/>
    </source>
</evidence>
<evidence type="ECO:0000256" key="12">
    <source>
        <dbReference type="SAM" id="Phobius"/>
    </source>
</evidence>
<name>A0A1Z4BW34_9GAMM</name>
<evidence type="ECO:0000256" key="5">
    <source>
        <dbReference type="ARBA" id="ARBA00022692"/>
    </source>
</evidence>
<dbReference type="PANTHER" id="PTHR43221:SF1">
    <property type="entry name" value="PROTEASE HTPX"/>
    <property type="match status" value="1"/>
</dbReference>
<accession>A0A1Z4BW34</accession>
<gene>
    <name evidence="14" type="ORF">CEK71_04750</name>
</gene>
<feature type="transmembrane region" description="Helical" evidence="12">
    <location>
        <begin position="67"/>
        <end position="89"/>
    </location>
</feature>
<dbReference type="Pfam" id="PF01435">
    <property type="entry name" value="Peptidase_M48"/>
    <property type="match status" value="1"/>
</dbReference>
<sequence length="621" mass="70405">MQSTTQRRERFEQLIAAAERDIQHNPRRYTIKVALLALLGYAVIFGMLLVLIGLVGGLGWAALASTAFILFLFKTKLIFALLIMIYVLLRALWVRFQAPVGYRVKAKQYPAIFTELKSLSRKLKAPKVHQVILTPEYNAAIVQTPRLGVFGWYKNTLILGVELLLSQSPAQVRSVIAHELGHLSGKHSRFSGWIYRVRLSWDRIVNGLSQQNNFGTNLLRRFFNWYAPTFAAYSFALARANEYNADAVAAQLTSPEDIAHALINTHVVQGWVNEHYWQPFIRQADSIPQPPGSPYSQLLDFLQAATFDSHALQSKIDKAMAVKTGYYDTHPALKDRLAALKCPASPPERVSYSAAQAWFAGQLPDIMAHFDQQWRQQNESRWEERYHYMQEGRAKLAALQATPLAGMASEQLWQLAVLTEEFAPDQDCLALFERYKTQEPEQAKADFAIGRLLLAKQDAAGLDFIKQAMDKQEDLRLNGCDWLIYYYRELNDTAAVAYWQEQAERQYDINQAAQQERAFVANTDLLVSPGNHAEICQQIREQIHTLPGVKHAWLAEKPMRHYPEAKTYVLAFEKTLSSSEGALVKRLVAELEIEGLCFVVMKGGKSKVVAKQAIKEGVQLF</sequence>
<keyword evidence="7" id="KW-0378">Hydrolase</keyword>
<proteinExistence type="predicted"/>
<dbReference type="RefSeq" id="WP_088618311.1">
    <property type="nucleotide sequence ID" value="NZ_CP022129.1"/>
</dbReference>
<evidence type="ECO:0000256" key="9">
    <source>
        <dbReference type="ARBA" id="ARBA00022989"/>
    </source>
</evidence>
<keyword evidence="6" id="KW-0479">Metal-binding</keyword>
<evidence type="ECO:0000256" key="7">
    <source>
        <dbReference type="ARBA" id="ARBA00022801"/>
    </source>
</evidence>
<reference evidence="14 15" key="1">
    <citation type="submission" date="2017-06" db="EMBL/GenBank/DDBJ databases">
        <title>Genome Sequencing of the methanotroph Methylovulum psychrotolerants str. HV10-M2 isolated from a high-altitude environment.</title>
        <authorList>
            <person name="Mateos-Rivera A."/>
        </authorList>
    </citation>
    <scope>NUCLEOTIDE SEQUENCE [LARGE SCALE GENOMIC DNA]</scope>
    <source>
        <strain evidence="14 15">HV10_M2</strain>
    </source>
</reference>
<evidence type="ECO:0000259" key="13">
    <source>
        <dbReference type="Pfam" id="PF01435"/>
    </source>
</evidence>
<evidence type="ECO:0000256" key="2">
    <source>
        <dbReference type="ARBA" id="ARBA00004651"/>
    </source>
</evidence>
<comment type="subcellular location">
    <subcellularLocation>
        <location evidence="2">Cell membrane</location>
        <topology evidence="2">Multi-pass membrane protein</topology>
    </subcellularLocation>
</comment>
<dbReference type="GO" id="GO:0046872">
    <property type="term" value="F:metal ion binding"/>
    <property type="evidence" value="ECO:0007669"/>
    <property type="project" value="UniProtKB-KW"/>
</dbReference>
<dbReference type="PANTHER" id="PTHR43221">
    <property type="entry name" value="PROTEASE HTPX"/>
    <property type="match status" value="1"/>
</dbReference>
<evidence type="ECO:0000313" key="15">
    <source>
        <dbReference type="Proteomes" id="UP000197019"/>
    </source>
</evidence>
<dbReference type="GO" id="GO:0004222">
    <property type="term" value="F:metalloendopeptidase activity"/>
    <property type="evidence" value="ECO:0007669"/>
    <property type="project" value="InterPro"/>
</dbReference>
<keyword evidence="8" id="KW-0862">Zinc</keyword>
<dbReference type="GO" id="GO:0005886">
    <property type="term" value="C:plasma membrane"/>
    <property type="evidence" value="ECO:0007669"/>
    <property type="project" value="UniProtKB-SubCell"/>
</dbReference>
<dbReference type="Gene3D" id="3.30.2010.10">
    <property type="entry name" value="Metalloproteases ('zincins'), catalytic domain"/>
    <property type="match status" value="1"/>
</dbReference>
<feature type="domain" description="Peptidase M48" evidence="13">
    <location>
        <begin position="151"/>
        <end position="341"/>
    </location>
</feature>